<accession>A0A8K0JAB0</accession>
<feature type="region of interest" description="Disordered" evidence="5">
    <location>
        <begin position="1"/>
        <end position="28"/>
    </location>
</feature>
<dbReference type="InterPro" id="IPR020846">
    <property type="entry name" value="MFS_dom"/>
</dbReference>
<dbReference type="AlphaFoldDB" id="A0A8K0JAB0"/>
<comment type="caution">
    <text evidence="8">The sequence shown here is derived from an EMBL/GenBank/DDBJ whole genome shotgun (WGS) entry which is preliminary data.</text>
</comment>
<dbReference type="InterPro" id="IPR005829">
    <property type="entry name" value="Sugar_transporter_CS"/>
</dbReference>
<keyword evidence="9" id="KW-1185">Reference proteome</keyword>
<dbReference type="Gene3D" id="1.20.1250.20">
    <property type="entry name" value="MFS general substrate transporter like domains"/>
    <property type="match status" value="1"/>
</dbReference>
<feature type="transmembrane region" description="Helical" evidence="6">
    <location>
        <begin position="188"/>
        <end position="210"/>
    </location>
</feature>
<keyword evidence="2 6" id="KW-0812">Transmembrane</keyword>
<evidence type="ECO:0000256" key="3">
    <source>
        <dbReference type="ARBA" id="ARBA00022989"/>
    </source>
</evidence>
<evidence type="ECO:0000256" key="6">
    <source>
        <dbReference type="SAM" id="Phobius"/>
    </source>
</evidence>
<dbReference type="InterPro" id="IPR036259">
    <property type="entry name" value="MFS_trans_sf"/>
</dbReference>
<feature type="transmembrane region" description="Helical" evidence="6">
    <location>
        <begin position="397"/>
        <end position="417"/>
    </location>
</feature>
<dbReference type="GO" id="GO:0046943">
    <property type="term" value="F:carboxylic acid transmembrane transporter activity"/>
    <property type="evidence" value="ECO:0007669"/>
    <property type="project" value="TreeGrafter"/>
</dbReference>
<evidence type="ECO:0000259" key="7">
    <source>
        <dbReference type="PROSITE" id="PS50850"/>
    </source>
</evidence>
<sequence length="494" mass="52848">MKKDVAPSANVPTASPYHDTGVVSTDEQVLPPGTPAGKAASITMVLVGGIALFSDGYNAQMVGYMNPVLAKLYPDDYDSTMKSRMSSAFLIGEVFGMLVFGWTIDRMGRRTGVVWATVCLVLGIVLVTAAGGTSVRGRLWMMIAGRGVSGFGAGGEYPTCATSATEAADENEGVRKRRGILAAIGTEFAINTGFIMAGAAALCVLAAYGWRVGEGVWRICFGLGTVLPVGVLFFRMRLVNSTQYKKHAMRRHIPYRLVLRRYWKPILGTSLSWFMFDFVTYPFGIFGSTILGNLNPTGDLRYDIGYGTVLNLLYLPATLIGGLLMDRIGRKQTMALGFALWSMMGFVLGGALSRIVTVFPLFIVLYGIFNALGEIGPGVATFLCTAESFPTPVRGHFVGLAAAVGKVGAAIGTQVFIPVQSSFADADKGLQAVFLIGAAFALMGACVTWGLVPDKERNLEDEDRLFREYLARHGYAGVFGDVVGKEEGSSGAVR</sequence>
<dbReference type="EMBL" id="SRPY01000123">
    <property type="protein sequence ID" value="KAG5928308.1"/>
    <property type="molecule type" value="Genomic_DNA"/>
</dbReference>
<evidence type="ECO:0000256" key="5">
    <source>
        <dbReference type="SAM" id="MobiDB-lite"/>
    </source>
</evidence>
<dbReference type="Pfam" id="PF00083">
    <property type="entry name" value="Sugar_tr"/>
    <property type="match status" value="2"/>
</dbReference>
<feature type="transmembrane region" description="Helical" evidence="6">
    <location>
        <begin position="216"/>
        <end position="236"/>
    </location>
</feature>
<keyword evidence="4 6" id="KW-0472">Membrane</keyword>
<dbReference type="Proteomes" id="UP000811619">
    <property type="component" value="Unassembled WGS sequence"/>
</dbReference>
<comment type="subcellular location">
    <subcellularLocation>
        <location evidence="1">Membrane</location>
        <topology evidence="1">Multi-pass membrane protein</topology>
    </subcellularLocation>
</comment>
<dbReference type="PANTHER" id="PTHR23508">
    <property type="entry name" value="CARBOXYLIC ACID TRANSPORTER PROTEIN HOMOLOG"/>
    <property type="match status" value="1"/>
</dbReference>
<organism evidence="8 9">
    <name type="scientific">Claviceps africana</name>
    <dbReference type="NCBI Taxonomy" id="83212"/>
    <lineage>
        <taxon>Eukaryota</taxon>
        <taxon>Fungi</taxon>
        <taxon>Dikarya</taxon>
        <taxon>Ascomycota</taxon>
        <taxon>Pezizomycotina</taxon>
        <taxon>Sordariomycetes</taxon>
        <taxon>Hypocreomycetidae</taxon>
        <taxon>Hypocreales</taxon>
        <taxon>Clavicipitaceae</taxon>
        <taxon>Claviceps</taxon>
    </lineage>
</organism>
<dbReference type="InterPro" id="IPR005828">
    <property type="entry name" value="MFS_sugar_transport-like"/>
</dbReference>
<protein>
    <recommendedName>
        <fullName evidence="7">Major facilitator superfamily (MFS) profile domain-containing protein</fullName>
    </recommendedName>
</protein>
<dbReference type="OrthoDB" id="2153661at2759"/>
<evidence type="ECO:0000256" key="1">
    <source>
        <dbReference type="ARBA" id="ARBA00004141"/>
    </source>
</evidence>
<evidence type="ECO:0000313" key="9">
    <source>
        <dbReference type="Proteomes" id="UP000811619"/>
    </source>
</evidence>
<keyword evidence="3 6" id="KW-1133">Transmembrane helix</keyword>
<dbReference type="PROSITE" id="PS00216">
    <property type="entry name" value="SUGAR_TRANSPORT_1"/>
    <property type="match status" value="1"/>
</dbReference>
<evidence type="ECO:0000313" key="8">
    <source>
        <dbReference type="EMBL" id="KAG5928308.1"/>
    </source>
</evidence>
<dbReference type="PROSITE" id="PS50850">
    <property type="entry name" value="MFS"/>
    <property type="match status" value="1"/>
</dbReference>
<feature type="transmembrane region" description="Helical" evidence="6">
    <location>
        <begin position="336"/>
        <end position="356"/>
    </location>
</feature>
<feature type="transmembrane region" description="Helical" evidence="6">
    <location>
        <begin position="304"/>
        <end position="324"/>
    </location>
</feature>
<feature type="transmembrane region" description="Helical" evidence="6">
    <location>
        <begin position="266"/>
        <end position="284"/>
    </location>
</feature>
<gene>
    <name evidence="8" type="ORF">E4U42_000850</name>
</gene>
<feature type="transmembrane region" description="Helical" evidence="6">
    <location>
        <begin position="110"/>
        <end position="132"/>
    </location>
</feature>
<dbReference type="GO" id="GO:0005886">
    <property type="term" value="C:plasma membrane"/>
    <property type="evidence" value="ECO:0007669"/>
    <property type="project" value="TreeGrafter"/>
</dbReference>
<proteinExistence type="predicted"/>
<feature type="transmembrane region" description="Helical" evidence="6">
    <location>
        <begin position="429"/>
        <end position="452"/>
    </location>
</feature>
<feature type="transmembrane region" description="Helical" evidence="6">
    <location>
        <begin position="362"/>
        <end position="385"/>
    </location>
</feature>
<reference evidence="8" key="1">
    <citation type="journal article" date="2020" name="bioRxiv">
        <title>Whole genome comparisons of ergot fungi reveals the divergence and evolution of species within the genus Claviceps are the result of varying mechanisms driving genome evolution and host range expansion.</title>
        <authorList>
            <person name="Wyka S.A."/>
            <person name="Mondo S.J."/>
            <person name="Liu M."/>
            <person name="Dettman J."/>
            <person name="Nalam V."/>
            <person name="Broders K.D."/>
        </authorList>
    </citation>
    <scope>NUCLEOTIDE SEQUENCE</scope>
    <source>
        <strain evidence="8">CCC 489</strain>
    </source>
</reference>
<evidence type="ECO:0000256" key="4">
    <source>
        <dbReference type="ARBA" id="ARBA00023136"/>
    </source>
</evidence>
<dbReference type="SUPFAM" id="SSF103473">
    <property type="entry name" value="MFS general substrate transporter"/>
    <property type="match status" value="1"/>
</dbReference>
<dbReference type="PANTHER" id="PTHR23508:SF10">
    <property type="entry name" value="CARBOXYLIC ACID TRANSPORTER PROTEIN HOMOLOG"/>
    <property type="match status" value="1"/>
</dbReference>
<feature type="transmembrane region" description="Helical" evidence="6">
    <location>
        <begin position="87"/>
        <end position="104"/>
    </location>
</feature>
<name>A0A8K0JAB0_9HYPO</name>
<evidence type="ECO:0000256" key="2">
    <source>
        <dbReference type="ARBA" id="ARBA00022692"/>
    </source>
</evidence>
<feature type="domain" description="Major facilitator superfamily (MFS) profile" evidence="7">
    <location>
        <begin position="44"/>
        <end position="456"/>
    </location>
</feature>